<feature type="transmembrane region" description="Helical" evidence="1">
    <location>
        <begin position="180"/>
        <end position="199"/>
    </location>
</feature>
<evidence type="ECO:0000313" key="2">
    <source>
        <dbReference type="EMBL" id="TWT48222.1"/>
    </source>
</evidence>
<evidence type="ECO:0008006" key="4">
    <source>
        <dbReference type="Google" id="ProtNLM"/>
    </source>
</evidence>
<gene>
    <name evidence="2" type="ORF">KOR42_40130</name>
</gene>
<feature type="transmembrane region" description="Helical" evidence="1">
    <location>
        <begin position="276"/>
        <end position="295"/>
    </location>
</feature>
<feature type="transmembrane region" description="Helical" evidence="1">
    <location>
        <begin position="352"/>
        <end position="374"/>
    </location>
</feature>
<evidence type="ECO:0000313" key="3">
    <source>
        <dbReference type="Proteomes" id="UP000317243"/>
    </source>
</evidence>
<dbReference type="EMBL" id="SIHI01000020">
    <property type="protein sequence ID" value="TWT48222.1"/>
    <property type="molecule type" value="Genomic_DNA"/>
</dbReference>
<dbReference type="RefSeq" id="WP_146511422.1">
    <property type="nucleotide sequence ID" value="NZ_SIHI01000020.1"/>
</dbReference>
<dbReference type="GO" id="GO:0004222">
    <property type="term" value="F:metalloendopeptidase activity"/>
    <property type="evidence" value="ECO:0007669"/>
    <property type="project" value="InterPro"/>
</dbReference>
<dbReference type="PANTHER" id="PTHR13325">
    <property type="entry name" value="PROTEASE M50 MEMBRANE-BOUND TRANSCRIPTION FACTOR SITE 2 PROTEASE"/>
    <property type="match status" value="1"/>
</dbReference>
<dbReference type="PANTHER" id="PTHR13325:SF3">
    <property type="entry name" value="MEMBRANE-BOUND TRANSCRIPTION FACTOR SITE-2 PROTEASE"/>
    <property type="match status" value="1"/>
</dbReference>
<dbReference type="OrthoDB" id="9759690at2"/>
<comment type="caution">
    <text evidence="2">The sequence shown here is derived from an EMBL/GenBank/DDBJ whole genome shotgun (WGS) entry which is preliminary data.</text>
</comment>
<dbReference type="GO" id="GO:0031293">
    <property type="term" value="P:membrane protein intracellular domain proteolysis"/>
    <property type="evidence" value="ECO:0007669"/>
    <property type="project" value="TreeGrafter"/>
</dbReference>
<protein>
    <recommendedName>
        <fullName evidence="4">Peptidase family M50</fullName>
    </recommendedName>
</protein>
<name>A0A5C5WEQ0_9PLAN</name>
<dbReference type="InterPro" id="IPR001193">
    <property type="entry name" value="MBTPS2"/>
</dbReference>
<keyword evidence="1" id="KW-0472">Membrane</keyword>
<accession>A0A5C5WEQ0</accession>
<dbReference type="Proteomes" id="UP000317243">
    <property type="component" value="Unassembled WGS sequence"/>
</dbReference>
<keyword evidence="3" id="KW-1185">Reference proteome</keyword>
<organism evidence="2 3">
    <name type="scientific">Thalassoglobus neptunius</name>
    <dbReference type="NCBI Taxonomy" id="1938619"/>
    <lineage>
        <taxon>Bacteria</taxon>
        <taxon>Pseudomonadati</taxon>
        <taxon>Planctomycetota</taxon>
        <taxon>Planctomycetia</taxon>
        <taxon>Planctomycetales</taxon>
        <taxon>Planctomycetaceae</taxon>
        <taxon>Thalassoglobus</taxon>
    </lineage>
</organism>
<dbReference type="AlphaFoldDB" id="A0A5C5WEQ0"/>
<dbReference type="Gene3D" id="2.40.30.170">
    <property type="match status" value="1"/>
</dbReference>
<feature type="transmembrane region" description="Helical" evidence="1">
    <location>
        <begin position="145"/>
        <end position="168"/>
    </location>
</feature>
<keyword evidence="1" id="KW-1133">Transmembrane helix</keyword>
<feature type="transmembrane region" description="Helical" evidence="1">
    <location>
        <begin position="427"/>
        <end position="444"/>
    </location>
</feature>
<sequence length="735" mass="82012">MDSERPIPWKKRFDLQVSESITGGRLVFVVKDPITLQYFSLSEQEFDLLTSLNGQLTPNEAYRQFDSEESFEDFDRQLKEFVKKLVSQNLVVSTLPGYGQLVARRATAKNSGPAKLLARLNIITIRWRGMDPQHFLKWLDGWIGWIFRPSMLVLGLIFLFVAIVMASLRTSQVGLNSFDFSPIFTVQNIPVIIISMMLVKILHEMAHGLACVHHGGECHELGVLLVAFFPLLYCDTTDSWRQNRWQRAQVAGAGIFVELMIASVCCLLWVASSPGILNLVFLNLTLICSINTLFVNGNPLLRYDGYYILSDLCDYPNLGPESRQMAGSWIRRVIFGQSTDGDATISASRLPLAVYGFASSLYRVLVLVMIVWAVHQFLKQYGLEELTFLIVAPMLMSLIVSILSLLVRRFRSLKGGVSPAQTIRATLGVFTTIAVLAILILIPLPRSTNAPFILEPGKCRPVYVTVPGRLTAPFLTTKELLSREMKTGDFIVSLVNDDLELSLSQSEAQVRERATHLSNLEKFRSSSKVANSTIPTIRSSLKAAADRLDTERLQQKRLRIVSPADGIFFPPRNTPATQSMERGVQTWSGCPLDKENDGAWLQEQTILGWVGNPEDLRVIAFVPQAEMELIRKGNSVRIVSSSNPGEVCSGKVSEIGAEVVREIPRELIHNQYLIVEPRDGTYAPVETLYRVSIEVESGNPGALYSTGIVKIDGLKMSISGRLLRLLRQTFAWSAS</sequence>
<proteinExistence type="predicted"/>
<feature type="transmembrane region" description="Helical" evidence="1">
    <location>
        <begin position="250"/>
        <end position="270"/>
    </location>
</feature>
<dbReference type="GO" id="GO:0016020">
    <property type="term" value="C:membrane"/>
    <property type="evidence" value="ECO:0007669"/>
    <property type="project" value="InterPro"/>
</dbReference>
<feature type="transmembrane region" description="Helical" evidence="1">
    <location>
        <begin position="386"/>
        <end position="407"/>
    </location>
</feature>
<keyword evidence="1" id="KW-0812">Transmembrane</keyword>
<evidence type="ECO:0000256" key="1">
    <source>
        <dbReference type="SAM" id="Phobius"/>
    </source>
</evidence>
<reference evidence="2 3" key="1">
    <citation type="submission" date="2019-02" db="EMBL/GenBank/DDBJ databases">
        <title>Deep-cultivation of Planctomycetes and their phenomic and genomic characterization uncovers novel biology.</title>
        <authorList>
            <person name="Wiegand S."/>
            <person name="Jogler M."/>
            <person name="Boedeker C."/>
            <person name="Pinto D."/>
            <person name="Vollmers J."/>
            <person name="Rivas-Marin E."/>
            <person name="Kohn T."/>
            <person name="Peeters S.H."/>
            <person name="Heuer A."/>
            <person name="Rast P."/>
            <person name="Oberbeckmann S."/>
            <person name="Bunk B."/>
            <person name="Jeske O."/>
            <person name="Meyerdierks A."/>
            <person name="Storesund J.E."/>
            <person name="Kallscheuer N."/>
            <person name="Luecker S."/>
            <person name="Lage O.M."/>
            <person name="Pohl T."/>
            <person name="Merkel B.J."/>
            <person name="Hornburger P."/>
            <person name="Mueller R.-W."/>
            <person name="Bruemmer F."/>
            <person name="Labrenz M."/>
            <person name="Spormann A.M."/>
            <person name="Op Den Camp H."/>
            <person name="Overmann J."/>
            <person name="Amann R."/>
            <person name="Jetten M.S.M."/>
            <person name="Mascher T."/>
            <person name="Medema M.H."/>
            <person name="Devos D.P."/>
            <person name="Kaster A.-K."/>
            <person name="Ovreas L."/>
            <person name="Rohde M."/>
            <person name="Galperin M.Y."/>
            <person name="Jogler C."/>
        </authorList>
    </citation>
    <scope>NUCLEOTIDE SEQUENCE [LARGE SCALE GENOMIC DNA]</scope>
    <source>
        <strain evidence="2 3">KOR42</strain>
    </source>
</reference>
<dbReference type="GO" id="GO:0005737">
    <property type="term" value="C:cytoplasm"/>
    <property type="evidence" value="ECO:0007669"/>
    <property type="project" value="TreeGrafter"/>
</dbReference>